<name>A0A8K0FX74_IGNLU</name>
<evidence type="ECO:0000256" key="7">
    <source>
        <dbReference type="ARBA" id="ARBA00022824"/>
    </source>
</evidence>
<accession>A0A8K0FX74</accession>
<evidence type="ECO:0000256" key="10">
    <source>
        <dbReference type="ARBA" id="ARBA00023004"/>
    </source>
</evidence>
<dbReference type="InterPro" id="IPR036396">
    <property type="entry name" value="Cyt_P450_sf"/>
</dbReference>
<dbReference type="Gene3D" id="1.10.630.10">
    <property type="entry name" value="Cytochrome P450"/>
    <property type="match status" value="1"/>
</dbReference>
<dbReference type="PRINTS" id="PR00385">
    <property type="entry name" value="P450"/>
</dbReference>
<dbReference type="InterPro" id="IPR017972">
    <property type="entry name" value="Cyt_P450_CS"/>
</dbReference>
<sequence length="266" mass="30628">MIVLFDNVVEDLKTYVRKNLGKESLEAKELFAKFSTDIIASFAFGVDANSFKSESAEFRSMERIVAPAGQLFAAGFEPVSFTMAFTLYELCLQPDISNKVQQEIKKAILNHRKTTYEALKDMKYLEIILYESLRKYPTVPFIDRICIEDYKLPNSNFMIEKDTLVYIPVFGLHYDSKYFPNPKKFDSKRFSDENKNRFHEYAFIPFGKGPRSCIGARFGFLTNKFGLAHILSEIVKSTKTPVPMEYGTKGFLISSKRRLPIGFKEL</sequence>
<evidence type="ECO:0000256" key="6">
    <source>
        <dbReference type="ARBA" id="ARBA00022723"/>
    </source>
</evidence>
<dbReference type="GO" id="GO:0020037">
    <property type="term" value="F:heme binding"/>
    <property type="evidence" value="ECO:0007669"/>
    <property type="project" value="InterPro"/>
</dbReference>
<proteinExistence type="inferred from homology"/>
<dbReference type="InterPro" id="IPR002401">
    <property type="entry name" value="Cyt_P450_E_grp-I"/>
</dbReference>
<dbReference type="PROSITE" id="PS00086">
    <property type="entry name" value="CYTOCHROME_P450"/>
    <property type="match status" value="1"/>
</dbReference>
<keyword evidence="16" id="KW-1185">Reference proteome</keyword>
<dbReference type="Pfam" id="PF00067">
    <property type="entry name" value="p450"/>
    <property type="match status" value="1"/>
</dbReference>
<evidence type="ECO:0000256" key="5">
    <source>
        <dbReference type="ARBA" id="ARBA00022617"/>
    </source>
</evidence>
<evidence type="ECO:0000256" key="11">
    <source>
        <dbReference type="ARBA" id="ARBA00023033"/>
    </source>
</evidence>
<dbReference type="GO" id="GO:0004497">
    <property type="term" value="F:monooxygenase activity"/>
    <property type="evidence" value="ECO:0007669"/>
    <property type="project" value="UniProtKB-KW"/>
</dbReference>
<evidence type="ECO:0000256" key="12">
    <source>
        <dbReference type="ARBA" id="ARBA00023136"/>
    </source>
</evidence>
<keyword evidence="9 14" id="KW-0560">Oxidoreductase</keyword>
<keyword evidence="8" id="KW-0492">Microsome</keyword>
<protein>
    <recommendedName>
        <fullName evidence="17">Cytochrome P450</fullName>
    </recommendedName>
</protein>
<reference evidence="15" key="1">
    <citation type="submission" date="2019-08" db="EMBL/GenBank/DDBJ databases">
        <title>The genome of the North American firefly Photinus pyralis.</title>
        <authorList>
            <consortium name="Photinus pyralis genome working group"/>
            <person name="Fallon T.R."/>
            <person name="Sander Lower S.E."/>
            <person name="Weng J.-K."/>
        </authorList>
    </citation>
    <scope>NUCLEOTIDE SEQUENCE</scope>
    <source>
        <strain evidence="15">TRF0915ILg1</strain>
        <tissue evidence="15">Whole body</tissue>
    </source>
</reference>
<evidence type="ECO:0000256" key="13">
    <source>
        <dbReference type="PIRSR" id="PIRSR602401-1"/>
    </source>
</evidence>
<keyword evidence="11 14" id="KW-0503">Monooxygenase</keyword>
<evidence type="ECO:0000313" key="16">
    <source>
        <dbReference type="Proteomes" id="UP000801492"/>
    </source>
</evidence>
<evidence type="ECO:0000256" key="4">
    <source>
        <dbReference type="ARBA" id="ARBA00010617"/>
    </source>
</evidence>
<dbReference type="PANTHER" id="PTHR24292">
    <property type="entry name" value="CYTOCHROME P450"/>
    <property type="match status" value="1"/>
</dbReference>
<keyword evidence="5 13" id="KW-0349">Heme</keyword>
<dbReference type="PRINTS" id="PR00463">
    <property type="entry name" value="EP450I"/>
</dbReference>
<keyword evidence="10 13" id="KW-0408">Iron</keyword>
<feature type="binding site" description="axial binding residue" evidence="13">
    <location>
        <position position="213"/>
    </location>
    <ligand>
        <name>heme</name>
        <dbReference type="ChEBI" id="CHEBI:30413"/>
    </ligand>
    <ligandPart>
        <name>Fe</name>
        <dbReference type="ChEBI" id="CHEBI:18248"/>
    </ligandPart>
</feature>
<evidence type="ECO:0000313" key="15">
    <source>
        <dbReference type="EMBL" id="KAF2879312.1"/>
    </source>
</evidence>
<dbReference type="GO" id="GO:0005506">
    <property type="term" value="F:iron ion binding"/>
    <property type="evidence" value="ECO:0007669"/>
    <property type="project" value="InterPro"/>
</dbReference>
<keyword evidence="6 13" id="KW-0479">Metal-binding</keyword>
<dbReference type="EMBL" id="VTPC01091189">
    <property type="protein sequence ID" value="KAF2879312.1"/>
    <property type="molecule type" value="Genomic_DNA"/>
</dbReference>
<evidence type="ECO:0000256" key="2">
    <source>
        <dbReference type="ARBA" id="ARBA00004174"/>
    </source>
</evidence>
<keyword evidence="12" id="KW-0472">Membrane</keyword>
<gene>
    <name evidence="15" type="ORF">ILUMI_26867</name>
</gene>
<dbReference type="SUPFAM" id="SSF48264">
    <property type="entry name" value="Cytochrome P450"/>
    <property type="match status" value="1"/>
</dbReference>
<dbReference type="AlphaFoldDB" id="A0A8K0FX74"/>
<dbReference type="GO" id="GO:0016705">
    <property type="term" value="F:oxidoreductase activity, acting on paired donors, with incorporation or reduction of molecular oxygen"/>
    <property type="evidence" value="ECO:0007669"/>
    <property type="project" value="InterPro"/>
</dbReference>
<evidence type="ECO:0000256" key="3">
    <source>
        <dbReference type="ARBA" id="ARBA00004406"/>
    </source>
</evidence>
<dbReference type="PANTHER" id="PTHR24292:SF45">
    <property type="entry name" value="CYTOCHROME P450 6G1-RELATED"/>
    <property type="match status" value="1"/>
</dbReference>
<keyword evidence="7" id="KW-0256">Endoplasmic reticulum</keyword>
<comment type="caution">
    <text evidence="15">The sequence shown here is derived from an EMBL/GenBank/DDBJ whole genome shotgun (WGS) entry which is preliminary data.</text>
</comment>
<evidence type="ECO:0000256" key="14">
    <source>
        <dbReference type="RuleBase" id="RU000461"/>
    </source>
</evidence>
<dbReference type="InterPro" id="IPR001128">
    <property type="entry name" value="Cyt_P450"/>
</dbReference>
<dbReference type="GO" id="GO:0005789">
    <property type="term" value="C:endoplasmic reticulum membrane"/>
    <property type="evidence" value="ECO:0007669"/>
    <property type="project" value="UniProtKB-SubCell"/>
</dbReference>
<dbReference type="InterPro" id="IPR050476">
    <property type="entry name" value="Insect_CytP450_Detox"/>
</dbReference>
<evidence type="ECO:0000256" key="8">
    <source>
        <dbReference type="ARBA" id="ARBA00022848"/>
    </source>
</evidence>
<evidence type="ECO:0008006" key="17">
    <source>
        <dbReference type="Google" id="ProtNLM"/>
    </source>
</evidence>
<evidence type="ECO:0000256" key="1">
    <source>
        <dbReference type="ARBA" id="ARBA00001971"/>
    </source>
</evidence>
<organism evidence="15 16">
    <name type="scientific">Ignelater luminosus</name>
    <name type="common">Cucubano</name>
    <name type="synonym">Pyrophorus luminosus</name>
    <dbReference type="NCBI Taxonomy" id="2038154"/>
    <lineage>
        <taxon>Eukaryota</taxon>
        <taxon>Metazoa</taxon>
        <taxon>Ecdysozoa</taxon>
        <taxon>Arthropoda</taxon>
        <taxon>Hexapoda</taxon>
        <taxon>Insecta</taxon>
        <taxon>Pterygota</taxon>
        <taxon>Neoptera</taxon>
        <taxon>Endopterygota</taxon>
        <taxon>Coleoptera</taxon>
        <taxon>Polyphaga</taxon>
        <taxon>Elateriformia</taxon>
        <taxon>Elateroidea</taxon>
        <taxon>Elateridae</taxon>
        <taxon>Agrypninae</taxon>
        <taxon>Pyrophorini</taxon>
        <taxon>Ignelater</taxon>
    </lineage>
</organism>
<evidence type="ECO:0000256" key="9">
    <source>
        <dbReference type="ARBA" id="ARBA00023002"/>
    </source>
</evidence>
<dbReference type="Proteomes" id="UP000801492">
    <property type="component" value="Unassembled WGS sequence"/>
</dbReference>
<comment type="cofactor">
    <cofactor evidence="1 13">
        <name>heme</name>
        <dbReference type="ChEBI" id="CHEBI:30413"/>
    </cofactor>
</comment>
<dbReference type="OrthoDB" id="2789670at2759"/>
<comment type="subcellular location">
    <subcellularLocation>
        <location evidence="3">Endoplasmic reticulum membrane</location>
        <topology evidence="3">Peripheral membrane protein</topology>
    </subcellularLocation>
    <subcellularLocation>
        <location evidence="2">Microsome membrane</location>
        <topology evidence="2">Peripheral membrane protein</topology>
    </subcellularLocation>
</comment>
<comment type="similarity">
    <text evidence="4 14">Belongs to the cytochrome P450 family.</text>
</comment>